<dbReference type="PANTHER" id="PTHR33387">
    <property type="entry name" value="RMLC-LIKE JELLY ROLL FOLD PROTEIN"/>
    <property type="match status" value="1"/>
</dbReference>
<sequence length="161" mass="17768">MHPRATELIQQLGLTPHPEGGFFACAYRSDGFVQPSDGRGTRRSFSAIYFLLVEGTFSRWHRVCSDEAWHHYEGSSLELFSAPPRGGKVRRRTLGSITPSAAPLHVVPAGWWQAACPLGPYALVGCSLGPAFEYDDFLLLSDLAEHARPEFDPPDLLPAFL</sequence>
<dbReference type="AlphaFoldDB" id="A0A3M8RDN2"/>
<dbReference type="RefSeq" id="WP_123102884.1">
    <property type="nucleotide sequence ID" value="NZ_CP127527.1"/>
</dbReference>
<dbReference type="OrthoDB" id="9798288at2"/>
<dbReference type="Pfam" id="PF06172">
    <property type="entry name" value="Cupin_5"/>
    <property type="match status" value="1"/>
</dbReference>
<dbReference type="InterPro" id="IPR009327">
    <property type="entry name" value="Cupin_DUF985"/>
</dbReference>
<name>A0A3M8RDN2_9PROT</name>
<dbReference type="PANTHER" id="PTHR33387:SF3">
    <property type="entry name" value="DUF985 DOMAIN-CONTAINING PROTEIN"/>
    <property type="match status" value="1"/>
</dbReference>
<dbReference type="SUPFAM" id="SSF51182">
    <property type="entry name" value="RmlC-like cupins"/>
    <property type="match status" value="1"/>
</dbReference>
<dbReference type="CDD" id="cd06121">
    <property type="entry name" value="cupin_YML079wp"/>
    <property type="match status" value="1"/>
</dbReference>
<dbReference type="InterPro" id="IPR011051">
    <property type="entry name" value="RmlC_Cupin_sf"/>
</dbReference>
<gene>
    <name evidence="2" type="ORF">EC580_05275</name>
</gene>
<reference evidence="2" key="1">
    <citation type="submission" date="2018-10" db="EMBL/GenBank/DDBJ databases">
        <title>Acidithiobacillus sulfuriphilus sp. nov.: an extremely acidophilic sulfur-oxidizing chemolithotroph isolated from a neutral pH environment.</title>
        <authorList>
            <person name="Falagan C."/>
            <person name="Moya-Beltran A."/>
            <person name="Quatrini R."/>
            <person name="Johnson D.B."/>
        </authorList>
    </citation>
    <scope>NUCLEOTIDE SEQUENCE [LARGE SCALE GENOMIC DNA]</scope>
    <source>
        <strain evidence="2">CJ-2</strain>
    </source>
</reference>
<feature type="domain" description="DUF985" evidence="1">
    <location>
        <begin position="7"/>
        <end position="139"/>
    </location>
</feature>
<protein>
    <submittedName>
        <fullName evidence="2">Cupin domain-containing protein</fullName>
    </submittedName>
</protein>
<organism evidence="2">
    <name type="scientific">Acidithiobacillus sulfuriphilus</name>
    <dbReference type="NCBI Taxonomy" id="1867749"/>
    <lineage>
        <taxon>Bacteria</taxon>
        <taxon>Pseudomonadati</taxon>
        <taxon>Pseudomonadota</taxon>
        <taxon>Acidithiobacillia</taxon>
        <taxon>Acidithiobacillales</taxon>
        <taxon>Acidithiobacillaceae</taxon>
        <taxon>Acidithiobacillus</taxon>
    </lineage>
</organism>
<comment type="caution">
    <text evidence="2">The sequence shown here is derived from an EMBL/GenBank/DDBJ whole genome shotgun (WGS) entry which is preliminary data.</text>
</comment>
<dbReference type="InterPro" id="IPR039935">
    <property type="entry name" value="YML079W-like"/>
</dbReference>
<accession>A0A3M8RDN2</accession>
<evidence type="ECO:0000259" key="1">
    <source>
        <dbReference type="Pfam" id="PF06172"/>
    </source>
</evidence>
<dbReference type="Gene3D" id="2.60.120.10">
    <property type="entry name" value="Jelly Rolls"/>
    <property type="match status" value="1"/>
</dbReference>
<evidence type="ECO:0000313" key="2">
    <source>
        <dbReference type="EMBL" id="RNF65374.1"/>
    </source>
</evidence>
<dbReference type="InterPro" id="IPR014710">
    <property type="entry name" value="RmlC-like_jellyroll"/>
</dbReference>
<dbReference type="EMBL" id="RIZI01000145">
    <property type="protein sequence ID" value="RNF65374.1"/>
    <property type="molecule type" value="Genomic_DNA"/>
</dbReference>
<proteinExistence type="predicted"/>